<dbReference type="PIRSF" id="PIRSF019239">
    <property type="entry name" value="MrpE"/>
    <property type="match status" value="1"/>
</dbReference>
<comment type="caution">
    <text evidence="7">The sequence shown here is derived from an EMBL/GenBank/DDBJ whole genome shotgun (WGS) entry which is preliminary data.</text>
</comment>
<gene>
    <name evidence="7" type="ORF">ACFOPQ_16375</name>
</gene>
<keyword evidence="4" id="KW-0812">Transmembrane</keyword>
<organism evidence="7 8">
    <name type="scientific">Deinococcus antarcticus</name>
    <dbReference type="NCBI Taxonomy" id="1298767"/>
    <lineage>
        <taxon>Bacteria</taxon>
        <taxon>Thermotogati</taxon>
        <taxon>Deinococcota</taxon>
        <taxon>Deinococci</taxon>
        <taxon>Deinococcales</taxon>
        <taxon>Deinococcaceae</taxon>
        <taxon>Deinococcus</taxon>
    </lineage>
</organism>
<evidence type="ECO:0000256" key="2">
    <source>
        <dbReference type="ARBA" id="ARBA00006228"/>
    </source>
</evidence>
<evidence type="ECO:0000256" key="5">
    <source>
        <dbReference type="ARBA" id="ARBA00022989"/>
    </source>
</evidence>
<evidence type="ECO:0000313" key="8">
    <source>
        <dbReference type="Proteomes" id="UP001595748"/>
    </source>
</evidence>
<keyword evidence="3" id="KW-1003">Cell membrane</keyword>
<comment type="subcellular location">
    <subcellularLocation>
        <location evidence="1">Cell membrane</location>
        <topology evidence="1">Multi-pass membrane protein</topology>
    </subcellularLocation>
</comment>
<keyword evidence="8" id="KW-1185">Reference proteome</keyword>
<accession>A0ABV8AA23</accession>
<dbReference type="Pfam" id="PF01899">
    <property type="entry name" value="MNHE"/>
    <property type="match status" value="1"/>
</dbReference>
<dbReference type="Proteomes" id="UP001595748">
    <property type="component" value="Unassembled WGS sequence"/>
</dbReference>
<dbReference type="RefSeq" id="WP_380080120.1">
    <property type="nucleotide sequence ID" value="NZ_JBHRZF010000188.1"/>
</dbReference>
<evidence type="ECO:0000313" key="7">
    <source>
        <dbReference type="EMBL" id="MFC3862339.1"/>
    </source>
</evidence>
<evidence type="ECO:0000256" key="6">
    <source>
        <dbReference type="ARBA" id="ARBA00023136"/>
    </source>
</evidence>
<evidence type="ECO:0000256" key="1">
    <source>
        <dbReference type="ARBA" id="ARBA00004651"/>
    </source>
</evidence>
<evidence type="ECO:0000256" key="3">
    <source>
        <dbReference type="ARBA" id="ARBA00022475"/>
    </source>
</evidence>
<keyword evidence="6" id="KW-0472">Membrane</keyword>
<name>A0ABV8AA23_9DEIO</name>
<dbReference type="InterPro" id="IPR002758">
    <property type="entry name" value="Cation_antiport_E"/>
</dbReference>
<protein>
    <submittedName>
        <fullName evidence="7">Na+/H+ antiporter subunit E</fullName>
    </submittedName>
</protein>
<evidence type="ECO:0000256" key="4">
    <source>
        <dbReference type="ARBA" id="ARBA00022692"/>
    </source>
</evidence>
<proteinExistence type="inferred from homology"/>
<dbReference type="EMBL" id="JBHRZF010000188">
    <property type="protein sequence ID" value="MFC3862339.1"/>
    <property type="molecule type" value="Genomic_DNA"/>
</dbReference>
<dbReference type="PANTHER" id="PTHR34584:SF1">
    <property type="entry name" value="NA(+)_H(+) ANTIPORTER SUBUNIT E1"/>
    <property type="match status" value="1"/>
</dbReference>
<keyword evidence="5" id="KW-1133">Transmembrane helix</keyword>
<sequence length="165" mass="18396">MRGLFLNVLLAVVWALFSGEVSLRELVIGFLLGYALLNFFPDALGTRSYQRTSFALLRFVALFIRELTVANVQVALLALHPRPDLKPMIFKVEIHPHTDTTLTLLAATVTLMPGSVVLGFSQDRREMFVHAIGLENTRTARASIHRVESALMAFLPPLSLHKEVT</sequence>
<reference evidence="8" key="1">
    <citation type="journal article" date="2019" name="Int. J. Syst. Evol. Microbiol.">
        <title>The Global Catalogue of Microorganisms (GCM) 10K type strain sequencing project: providing services to taxonomists for standard genome sequencing and annotation.</title>
        <authorList>
            <consortium name="The Broad Institute Genomics Platform"/>
            <consortium name="The Broad Institute Genome Sequencing Center for Infectious Disease"/>
            <person name="Wu L."/>
            <person name="Ma J."/>
        </authorList>
    </citation>
    <scope>NUCLEOTIDE SEQUENCE [LARGE SCALE GENOMIC DNA]</scope>
    <source>
        <strain evidence="8">CCTCC AB 2013263</strain>
    </source>
</reference>
<comment type="similarity">
    <text evidence="2">Belongs to the CPA3 antiporters (TC 2.A.63) subunit E family.</text>
</comment>
<dbReference type="PANTHER" id="PTHR34584">
    <property type="entry name" value="NA(+)/H(+) ANTIPORTER SUBUNIT E1"/>
    <property type="match status" value="1"/>
</dbReference>